<proteinExistence type="evidence at transcript level"/>
<accession>A9PHP6</accession>
<protein>
    <submittedName>
        <fullName evidence="1">Uncharacterized protein</fullName>
    </submittedName>
</protein>
<name>A9PHP6_POPTR</name>
<dbReference type="AlphaFoldDB" id="A9PHP6"/>
<dbReference type="EMBL" id="EF147901">
    <property type="protein sequence ID" value="ABK95899.1"/>
    <property type="molecule type" value="mRNA"/>
</dbReference>
<sequence>MFSLILAALQWRFIKHSRALTSSEMSYRATSKVVSLLLKATPVRQACLAFVLQRQVLAPQIL</sequence>
<organism evidence="1">
    <name type="scientific">Populus trichocarpa</name>
    <name type="common">Western balsam poplar</name>
    <name type="synonym">Populus balsamifera subsp. trichocarpa</name>
    <dbReference type="NCBI Taxonomy" id="3694"/>
    <lineage>
        <taxon>Eukaryota</taxon>
        <taxon>Viridiplantae</taxon>
        <taxon>Streptophyta</taxon>
        <taxon>Embryophyta</taxon>
        <taxon>Tracheophyta</taxon>
        <taxon>Spermatophyta</taxon>
        <taxon>Magnoliopsida</taxon>
        <taxon>eudicotyledons</taxon>
        <taxon>Gunneridae</taxon>
        <taxon>Pentapetalae</taxon>
        <taxon>rosids</taxon>
        <taxon>fabids</taxon>
        <taxon>Malpighiales</taxon>
        <taxon>Salicaceae</taxon>
        <taxon>Saliceae</taxon>
        <taxon>Populus</taxon>
    </lineage>
</organism>
<reference evidence="1" key="1">
    <citation type="journal article" date="2008" name="BMC Genomics">
        <title>Analysis of 4,664 high-quality sequence-finished poplar full-length cDNA clones and their utility for the discovery of genes responding to insect feeding.</title>
        <authorList>
            <person name="Ralph S.G."/>
            <person name="Chun H.J."/>
            <person name="Cooper D."/>
            <person name="Kirkpatrick R."/>
            <person name="Kolosova N."/>
            <person name="Gunter L."/>
            <person name="Tuskan G.A."/>
            <person name="Douglas C.J."/>
            <person name="Holt R.A."/>
            <person name="Jones S.J."/>
            <person name="Marra M.A."/>
            <person name="Bohlmann J."/>
        </authorList>
    </citation>
    <scope>NUCLEOTIDE SEQUENCE</scope>
    <source>
        <tissue evidence="1">Young and mature leaves</tissue>
    </source>
</reference>
<evidence type="ECO:0000313" key="1">
    <source>
        <dbReference type="EMBL" id="ABK95899.1"/>
    </source>
</evidence>